<evidence type="ECO:0000313" key="3">
    <source>
        <dbReference type="Proteomes" id="UP000590740"/>
    </source>
</evidence>
<dbReference type="Proteomes" id="UP000590740">
    <property type="component" value="Unassembled WGS sequence"/>
</dbReference>
<proteinExistence type="predicted"/>
<dbReference type="RefSeq" id="WP_184340924.1">
    <property type="nucleotide sequence ID" value="NZ_JACHIG010000007.1"/>
</dbReference>
<dbReference type="EMBL" id="JACHIG010000007">
    <property type="protein sequence ID" value="MBB5033777.1"/>
    <property type="molecule type" value="Genomic_DNA"/>
</dbReference>
<feature type="region of interest" description="Disordered" evidence="1">
    <location>
        <begin position="1"/>
        <end position="22"/>
    </location>
</feature>
<name>A0A7W7YD14_9BACT</name>
<organism evidence="2 3">
    <name type="scientific">Prosthecobacter vanneervenii</name>
    <dbReference type="NCBI Taxonomy" id="48466"/>
    <lineage>
        <taxon>Bacteria</taxon>
        <taxon>Pseudomonadati</taxon>
        <taxon>Verrucomicrobiota</taxon>
        <taxon>Verrucomicrobiia</taxon>
        <taxon>Verrucomicrobiales</taxon>
        <taxon>Verrucomicrobiaceae</taxon>
        <taxon>Prosthecobacter</taxon>
    </lineage>
</organism>
<sequence>MSSFKHKTSFRPASRNQHDRIQPDEFSKRFHWRFVPGSKAALELAYDPDHQDDLEILPASVVGRVRRKA</sequence>
<reference evidence="2 3" key="1">
    <citation type="submission" date="2020-08" db="EMBL/GenBank/DDBJ databases">
        <title>Genomic Encyclopedia of Type Strains, Phase IV (KMG-IV): sequencing the most valuable type-strain genomes for metagenomic binning, comparative biology and taxonomic classification.</title>
        <authorList>
            <person name="Goeker M."/>
        </authorList>
    </citation>
    <scope>NUCLEOTIDE SEQUENCE [LARGE SCALE GENOMIC DNA]</scope>
    <source>
        <strain evidence="2 3">DSM 12252</strain>
    </source>
</reference>
<accession>A0A7W7YD14</accession>
<keyword evidence="3" id="KW-1185">Reference proteome</keyword>
<gene>
    <name evidence="2" type="ORF">HNQ65_003367</name>
</gene>
<comment type="caution">
    <text evidence="2">The sequence shown here is derived from an EMBL/GenBank/DDBJ whole genome shotgun (WGS) entry which is preliminary data.</text>
</comment>
<evidence type="ECO:0000313" key="2">
    <source>
        <dbReference type="EMBL" id="MBB5033777.1"/>
    </source>
</evidence>
<protein>
    <submittedName>
        <fullName evidence="2">Uncharacterized protein</fullName>
    </submittedName>
</protein>
<dbReference type="AlphaFoldDB" id="A0A7W7YD14"/>
<evidence type="ECO:0000256" key="1">
    <source>
        <dbReference type="SAM" id="MobiDB-lite"/>
    </source>
</evidence>